<organism evidence="1 2">
    <name type="scientific">Diphasiastrum complanatum</name>
    <name type="common">Issler's clubmoss</name>
    <name type="synonym">Lycopodium complanatum</name>
    <dbReference type="NCBI Taxonomy" id="34168"/>
    <lineage>
        <taxon>Eukaryota</taxon>
        <taxon>Viridiplantae</taxon>
        <taxon>Streptophyta</taxon>
        <taxon>Embryophyta</taxon>
        <taxon>Tracheophyta</taxon>
        <taxon>Lycopodiopsida</taxon>
        <taxon>Lycopodiales</taxon>
        <taxon>Lycopodiaceae</taxon>
        <taxon>Lycopodioideae</taxon>
        <taxon>Diphasiastrum</taxon>
    </lineage>
</organism>
<accession>A0ACC2CWY6</accession>
<evidence type="ECO:0000313" key="1">
    <source>
        <dbReference type="EMBL" id="KAJ7546395.1"/>
    </source>
</evidence>
<dbReference type="EMBL" id="CM055099">
    <property type="protein sequence ID" value="KAJ7546395.1"/>
    <property type="molecule type" value="Genomic_DNA"/>
</dbReference>
<sequence>MATSSSQLLNNISNLLPTGTLMMFQSLAPIFTNNGVCGSIEQTMTGILVLIFSLICFLSCFTDSLTTESGHTYRGILTTKGLYNSQFKQLLKIDSNFYTGPPGSSRYYVKISDFVNASLTIVCFCSISLLTAPLTNCLFPDIPSTIAKTVPIIVSLLVSIVFGFSPPARLGVGYSSANTGSTHPDIFKAEVNGKTETVQKTDVNGKKETIQV</sequence>
<protein>
    <submittedName>
        <fullName evidence="1">Uncharacterized protein</fullName>
    </submittedName>
</protein>
<reference evidence="2" key="1">
    <citation type="journal article" date="2024" name="Proc. Natl. Acad. Sci. U.S.A.">
        <title>Extraordinary preservation of gene collinearity over three hundred million years revealed in homosporous lycophytes.</title>
        <authorList>
            <person name="Li C."/>
            <person name="Wickell D."/>
            <person name="Kuo L.Y."/>
            <person name="Chen X."/>
            <person name="Nie B."/>
            <person name="Liao X."/>
            <person name="Peng D."/>
            <person name="Ji J."/>
            <person name="Jenkins J."/>
            <person name="Williams M."/>
            <person name="Shu S."/>
            <person name="Plott C."/>
            <person name="Barry K."/>
            <person name="Rajasekar S."/>
            <person name="Grimwood J."/>
            <person name="Han X."/>
            <person name="Sun S."/>
            <person name="Hou Z."/>
            <person name="He W."/>
            <person name="Dai G."/>
            <person name="Sun C."/>
            <person name="Schmutz J."/>
            <person name="Leebens-Mack J.H."/>
            <person name="Li F.W."/>
            <person name="Wang L."/>
        </authorList>
    </citation>
    <scope>NUCLEOTIDE SEQUENCE [LARGE SCALE GENOMIC DNA]</scope>
    <source>
        <strain evidence="2">cv. PW_Plant_1</strain>
    </source>
</reference>
<proteinExistence type="predicted"/>
<comment type="caution">
    <text evidence="1">The sequence shown here is derived from an EMBL/GenBank/DDBJ whole genome shotgun (WGS) entry which is preliminary data.</text>
</comment>
<keyword evidence="2" id="KW-1185">Reference proteome</keyword>
<dbReference type="Proteomes" id="UP001162992">
    <property type="component" value="Chromosome 8"/>
</dbReference>
<name>A0ACC2CWY6_DIPCM</name>
<evidence type="ECO:0000313" key="2">
    <source>
        <dbReference type="Proteomes" id="UP001162992"/>
    </source>
</evidence>
<gene>
    <name evidence="1" type="ORF">O6H91_08G038300</name>
</gene>